<dbReference type="PANTHER" id="PTHR22848">
    <property type="entry name" value="WD40 REPEAT PROTEIN"/>
    <property type="match status" value="1"/>
</dbReference>
<dbReference type="InterPro" id="IPR006594">
    <property type="entry name" value="LisH"/>
</dbReference>
<keyword evidence="3" id="KW-0507">mRNA processing</keyword>
<dbReference type="InterPro" id="IPR024977">
    <property type="entry name" value="Apc4-like_WD40_dom"/>
</dbReference>
<evidence type="ECO:0000313" key="12">
    <source>
        <dbReference type="Proteomes" id="UP001150062"/>
    </source>
</evidence>
<evidence type="ECO:0000259" key="10">
    <source>
        <dbReference type="Pfam" id="PF17814"/>
    </source>
</evidence>
<feature type="repeat" description="WD" evidence="8">
    <location>
        <begin position="344"/>
        <end position="385"/>
    </location>
</feature>
<comment type="caution">
    <text evidence="11">The sequence shown here is derived from an EMBL/GenBank/DDBJ whole genome shotgun (WGS) entry which is preliminary data.</text>
</comment>
<keyword evidence="12" id="KW-1185">Reference proteome</keyword>
<dbReference type="InterPro" id="IPR015943">
    <property type="entry name" value="WD40/YVTN_repeat-like_dom_sf"/>
</dbReference>
<evidence type="ECO:0000256" key="2">
    <source>
        <dbReference type="ARBA" id="ARBA00022574"/>
    </source>
</evidence>
<keyword evidence="6" id="KW-0539">Nucleus</keyword>
<keyword evidence="2 8" id="KW-0853">WD repeat</keyword>
<organism evidence="11 12">
    <name type="scientific">Anaeramoeba flamelloides</name>
    <dbReference type="NCBI Taxonomy" id="1746091"/>
    <lineage>
        <taxon>Eukaryota</taxon>
        <taxon>Metamonada</taxon>
        <taxon>Anaeramoebidae</taxon>
        <taxon>Anaeramoeba</taxon>
    </lineage>
</organism>
<dbReference type="SUPFAM" id="SSF50978">
    <property type="entry name" value="WD40 repeat-like"/>
    <property type="match status" value="1"/>
</dbReference>
<dbReference type="InterPro" id="IPR036322">
    <property type="entry name" value="WD40_repeat_dom_sf"/>
</dbReference>
<reference evidence="11" key="1">
    <citation type="submission" date="2022-08" db="EMBL/GenBank/DDBJ databases">
        <title>Novel sulfate-reducing endosymbionts in the free-living metamonad Anaeramoeba.</title>
        <authorList>
            <person name="Jerlstrom-Hultqvist J."/>
            <person name="Cepicka I."/>
            <person name="Gallot-Lavallee L."/>
            <person name="Salas-Leiva D."/>
            <person name="Curtis B.A."/>
            <person name="Zahonova K."/>
            <person name="Pipaliya S."/>
            <person name="Dacks J."/>
            <person name="Roger A.J."/>
        </authorList>
    </citation>
    <scope>NUCLEOTIDE SEQUENCE</scope>
    <source>
        <strain evidence="11">Schooner1</strain>
    </source>
</reference>
<dbReference type="InterPro" id="IPR001680">
    <property type="entry name" value="WD40_rpt"/>
</dbReference>
<evidence type="ECO:0000259" key="9">
    <source>
        <dbReference type="Pfam" id="PF12894"/>
    </source>
</evidence>
<evidence type="ECO:0000256" key="3">
    <source>
        <dbReference type="ARBA" id="ARBA00022664"/>
    </source>
</evidence>
<feature type="repeat" description="WD" evidence="8">
    <location>
        <begin position="259"/>
        <end position="300"/>
    </location>
</feature>
<evidence type="ECO:0000256" key="8">
    <source>
        <dbReference type="PROSITE-ProRule" id="PRU00221"/>
    </source>
</evidence>
<evidence type="ECO:0000256" key="5">
    <source>
        <dbReference type="ARBA" id="ARBA00023187"/>
    </source>
</evidence>
<accession>A0ABQ8XVZ5</accession>
<dbReference type="PROSITE" id="PS50294">
    <property type="entry name" value="WD_REPEATS_REGION"/>
    <property type="match status" value="3"/>
</dbReference>
<comment type="similarity">
    <text evidence="7">Belongs to the WD repeat SMU1 family.</text>
</comment>
<evidence type="ECO:0000256" key="6">
    <source>
        <dbReference type="ARBA" id="ARBA00023242"/>
    </source>
</evidence>
<evidence type="ECO:0000256" key="1">
    <source>
        <dbReference type="ARBA" id="ARBA00004123"/>
    </source>
</evidence>
<feature type="repeat" description="WD" evidence="8">
    <location>
        <begin position="499"/>
        <end position="540"/>
    </location>
</feature>
<comment type="subcellular location">
    <subcellularLocation>
        <location evidence="1">Nucleus</location>
    </subcellularLocation>
</comment>
<dbReference type="PROSITE" id="PS50082">
    <property type="entry name" value="WD_REPEATS_2"/>
    <property type="match status" value="3"/>
</dbReference>
<dbReference type="Pfam" id="PF17814">
    <property type="entry name" value="LisH_TPL"/>
    <property type="match status" value="1"/>
</dbReference>
<dbReference type="Gene3D" id="2.130.10.10">
    <property type="entry name" value="YVTN repeat-like/Quinoprotein amine dehydrogenase"/>
    <property type="match status" value="2"/>
</dbReference>
<dbReference type="PROSITE" id="PS50896">
    <property type="entry name" value="LISH"/>
    <property type="match status" value="1"/>
</dbReference>
<dbReference type="SMART" id="SM00667">
    <property type="entry name" value="LisH"/>
    <property type="match status" value="1"/>
</dbReference>
<dbReference type="EMBL" id="JAOAOG010000243">
    <property type="protein sequence ID" value="KAJ6236544.1"/>
    <property type="molecule type" value="Genomic_DNA"/>
</dbReference>
<proteinExistence type="inferred from homology"/>
<dbReference type="Pfam" id="PF00400">
    <property type="entry name" value="WD40"/>
    <property type="match status" value="3"/>
</dbReference>
<dbReference type="SMART" id="SM00320">
    <property type="entry name" value="WD40"/>
    <property type="match status" value="5"/>
</dbReference>
<name>A0ABQ8XVZ5_9EUKA</name>
<evidence type="ECO:0000256" key="7">
    <source>
        <dbReference type="ARBA" id="ARBA00025801"/>
    </source>
</evidence>
<dbReference type="InterPro" id="IPR045184">
    <property type="entry name" value="SMU1"/>
</dbReference>
<feature type="domain" description="TPL/SMU1 LisH-like dimerisation" evidence="10">
    <location>
        <begin position="7"/>
        <end position="34"/>
    </location>
</feature>
<dbReference type="InterPro" id="IPR054532">
    <property type="entry name" value="TPL_SMU1_LisH-like"/>
</dbReference>
<keyword evidence="5" id="KW-0508">mRNA splicing</keyword>
<feature type="domain" description="Anaphase-promoting complex subunit 4-like WD40" evidence="9">
    <location>
        <begin position="262"/>
        <end position="316"/>
    </location>
</feature>
<evidence type="ECO:0000256" key="4">
    <source>
        <dbReference type="ARBA" id="ARBA00022737"/>
    </source>
</evidence>
<protein>
    <submittedName>
        <fullName evidence="11">Wd40 repeat-containing protein smu1</fullName>
    </submittedName>
</protein>
<keyword evidence="4" id="KW-0677">Repeat</keyword>
<dbReference type="Pfam" id="PF12894">
    <property type="entry name" value="ANAPC4_WD40"/>
    <property type="match status" value="1"/>
</dbReference>
<gene>
    <name evidence="11" type="ORF">M0813_27933</name>
</gene>
<dbReference type="Proteomes" id="UP001150062">
    <property type="component" value="Unassembled WGS sequence"/>
</dbReference>
<sequence>MQVSKGEVVKIVLQFLEENNLKKAKETLEKETGVCLNTVNSKEDLIHAIEDGDWSKVLSELSGVSLPSKIIIDLYEEIIIELLLLEENSIAEKLFQSFPIQKDLKELNQERFYRLKNYLDQELDPQKYFPRRSTRKSRREILAEKFRRATINKKPSRLMELIQHSINYQREAGILTQSKGIFDLFAGSDKMRFDGNDQQSTIRLSKIIKFEEGDYPTCIEYSNCGNYLVSGTKKGFIEVWDPMNGELNSKLEYQKSNNFMRHETSISALCFTIDSKLLASGTSTGEIKIWHVASGKSLKIINLPDKKKITCLKFSKDRMKIVVSTIDGLLEIYGLKSGKCIKNFDGHKAKINSFIFTRDGKSLISCGDDCLIKMWKIKTSELISCWGVDQKNDGNNGKNDKQDLKYVQKKINFIHLLPNTNTSSSTVSKLIISNDSQTLYLTSISRETLNRFIPSKIKNESFNFRLCSSSINGKTLYLVDNSNYLYSFNLSNGEFNRELKVHEWVSLDLKIHPNNNILVTCSEDSTIKIWKIFSNKQKIK</sequence>
<evidence type="ECO:0000313" key="11">
    <source>
        <dbReference type="EMBL" id="KAJ6236544.1"/>
    </source>
</evidence>